<dbReference type="InterPro" id="IPR023272">
    <property type="entry name" value="Cyt_c_oxidase_suVIIB_dom_sf"/>
</dbReference>
<evidence type="ECO:0000313" key="14">
    <source>
        <dbReference type="Ensembl" id="ENSCABP00000023444.1"/>
    </source>
</evidence>
<dbReference type="PANTHER" id="PTHR16716:SF0">
    <property type="entry name" value="CYTOCHROME C OXIDASE SUBUNIT 7B, MITOCHONDRIAL"/>
    <property type="match status" value="1"/>
</dbReference>
<keyword evidence="9 12" id="KW-0472">Membrane</keyword>
<evidence type="ECO:0000256" key="1">
    <source>
        <dbReference type="ARBA" id="ARBA00004434"/>
    </source>
</evidence>
<keyword evidence="13" id="KW-0732">Signal</keyword>
<dbReference type="GO" id="GO:0006123">
    <property type="term" value="P:mitochondrial electron transport, cytochrome c to oxygen"/>
    <property type="evidence" value="ECO:0007669"/>
    <property type="project" value="InterPro"/>
</dbReference>
<evidence type="ECO:0000256" key="4">
    <source>
        <dbReference type="ARBA" id="ARBA00022692"/>
    </source>
</evidence>
<dbReference type="InterPro" id="IPR008433">
    <property type="entry name" value="Cyt_c_oxidase_suVIIB"/>
</dbReference>
<keyword evidence="4 12" id="KW-0812">Transmembrane</keyword>
<keyword evidence="7 12" id="KW-1133">Transmembrane helix</keyword>
<evidence type="ECO:0000256" key="8">
    <source>
        <dbReference type="ARBA" id="ARBA00023128"/>
    </source>
</evidence>
<comment type="subcellular location">
    <subcellularLocation>
        <location evidence="1">Mitochondrion inner membrane</location>
        <topology evidence="1">Single-pass membrane protein</topology>
    </subcellularLocation>
</comment>
<dbReference type="Ensembl" id="ENSCABT00000025696.1">
    <property type="protein sequence ID" value="ENSCABP00000023444.1"/>
    <property type="gene ID" value="ENSCABG00000017281.1"/>
</dbReference>
<evidence type="ECO:0000313" key="15">
    <source>
        <dbReference type="Proteomes" id="UP000694404"/>
    </source>
</evidence>
<dbReference type="GO" id="GO:0045277">
    <property type="term" value="C:respiratory chain complex IV"/>
    <property type="evidence" value="ECO:0007669"/>
    <property type="project" value="TreeGrafter"/>
</dbReference>
<proteinExistence type="inferred from homology"/>
<evidence type="ECO:0000256" key="5">
    <source>
        <dbReference type="ARBA" id="ARBA00022792"/>
    </source>
</evidence>
<evidence type="ECO:0000256" key="13">
    <source>
        <dbReference type="SAM" id="SignalP"/>
    </source>
</evidence>
<keyword evidence="8" id="KW-0496">Mitochondrion</keyword>
<evidence type="ECO:0000256" key="12">
    <source>
        <dbReference type="SAM" id="Phobius"/>
    </source>
</evidence>
<evidence type="ECO:0000256" key="10">
    <source>
        <dbReference type="ARBA" id="ARBA00040623"/>
    </source>
</evidence>
<dbReference type="GO" id="GO:0005743">
    <property type="term" value="C:mitochondrial inner membrane"/>
    <property type="evidence" value="ECO:0007669"/>
    <property type="project" value="UniProtKB-SubCell"/>
</dbReference>
<dbReference type="SUPFAM" id="SSF81423">
    <property type="entry name" value="Mitochondrial cytochrome c oxidase subunit VIIb"/>
    <property type="match status" value="1"/>
</dbReference>
<gene>
    <name evidence="14" type="primary">LOC116817154</name>
</gene>
<dbReference type="Proteomes" id="UP000694404">
    <property type="component" value="Unplaced"/>
</dbReference>
<evidence type="ECO:0000256" key="2">
    <source>
        <dbReference type="ARBA" id="ARBA00004673"/>
    </source>
</evidence>
<keyword evidence="5" id="KW-0999">Mitochondrion inner membrane</keyword>
<dbReference type="PANTHER" id="PTHR16716">
    <property type="entry name" value="CYTOCHROME C OXIDASE SUBUNIT 7B, MITOCHONDRIAL"/>
    <property type="match status" value="1"/>
</dbReference>
<reference evidence="14" key="2">
    <citation type="submission" date="2025-09" db="UniProtKB">
        <authorList>
            <consortium name="Ensembl"/>
        </authorList>
    </citation>
    <scope>IDENTIFICATION</scope>
</reference>
<name>A0A8C0QIJ4_CHEAB</name>
<comment type="pathway">
    <text evidence="2">Energy metabolism; oxidative phosphorylation.</text>
</comment>
<sequence>MPRGTEVSSLACILFLGAISAVSSLGVSPAARIALIVFSSRGTQWIAARQSHHKHVPDFHDKYGNIILLGGALFCVSIWGYVATQTGIEWNLSPVGKVTPKEWREK</sequence>
<dbReference type="AlphaFoldDB" id="A0A8C0QIJ4"/>
<evidence type="ECO:0000256" key="6">
    <source>
        <dbReference type="ARBA" id="ARBA00022946"/>
    </source>
</evidence>
<dbReference type="GeneTree" id="ENSGT00390000012178"/>
<keyword evidence="15" id="KW-1185">Reference proteome</keyword>
<organism evidence="14 15">
    <name type="scientific">Chelonoidis abingdonii</name>
    <name type="common">Abingdon island giant tortoise</name>
    <name type="synonym">Testudo abingdonii</name>
    <dbReference type="NCBI Taxonomy" id="106734"/>
    <lineage>
        <taxon>Eukaryota</taxon>
        <taxon>Metazoa</taxon>
        <taxon>Chordata</taxon>
        <taxon>Craniata</taxon>
        <taxon>Vertebrata</taxon>
        <taxon>Euteleostomi</taxon>
        <taxon>Archelosauria</taxon>
        <taxon>Testudinata</taxon>
        <taxon>Testudines</taxon>
        <taxon>Cryptodira</taxon>
        <taxon>Durocryptodira</taxon>
        <taxon>Testudinoidea</taxon>
        <taxon>Testudinidae</taxon>
        <taxon>Chelonoidis</taxon>
    </lineage>
</organism>
<dbReference type="Gene3D" id="4.10.51.10">
    <property type="entry name" value="Cytochrome C Oxidase, chain K"/>
    <property type="match status" value="1"/>
</dbReference>
<protein>
    <recommendedName>
        <fullName evidence="10">Cytochrome c oxidase subunit 7B, mitochondrial</fullName>
    </recommendedName>
    <alternativeName>
        <fullName evidence="11">Cytochrome c oxidase polypeptide VIIb</fullName>
    </alternativeName>
</protein>
<evidence type="ECO:0000256" key="9">
    <source>
        <dbReference type="ARBA" id="ARBA00023136"/>
    </source>
</evidence>
<dbReference type="CDD" id="cd01403">
    <property type="entry name" value="Cyt_c_Oxidase_VIIb"/>
    <property type="match status" value="1"/>
</dbReference>
<keyword evidence="6" id="KW-0809">Transit peptide</keyword>
<evidence type="ECO:0000256" key="11">
    <source>
        <dbReference type="ARBA" id="ARBA00041642"/>
    </source>
</evidence>
<evidence type="ECO:0000256" key="3">
    <source>
        <dbReference type="ARBA" id="ARBA00007351"/>
    </source>
</evidence>
<accession>A0A8C0QIJ4</accession>
<comment type="similarity">
    <text evidence="3">Belongs to the cytochrome c oxidase VIIb family.</text>
</comment>
<feature type="transmembrane region" description="Helical" evidence="12">
    <location>
        <begin position="63"/>
        <end position="82"/>
    </location>
</feature>
<reference evidence="14" key="1">
    <citation type="submission" date="2025-08" db="UniProtKB">
        <authorList>
            <consortium name="Ensembl"/>
        </authorList>
    </citation>
    <scope>IDENTIFICATION</scope>
</reference>
<feature type="chain" id="PRO_5034925161" description="Cytochrome c oxidase subunit 7B, mitochondrial" evidence="13">
    <location>
        <begin position="25"/>
        <end position="106"/>
    </location>
</feature>
<evidence type="ECO:0000256" key="7">
    <source>
        <dbReference type="ARBA" id="ARBA00022989"/>
    </source>
</evidence>
<dbReference type="FunFam" id="4.10.51.10:FF:000001">
    <property type="entry name" value="Cytochrome c oxidase subunit 7B, mitochondrial"/>
    <property type="match status" value="1"/>
</dbReference>
<feature type="signal peptide" evidence="13">
    <location>
        <begin position="1"/>
        <end position="24"/>
    </location>
</feature>
<dbReference type="UniPathway" id="UPA00705"/>
<dbReference type="Pfam" id="PF05392">
    <property type="entry name" value="COX7B"/>
    <property type="match status" value="1"/>
</dbReference>